<organism evidence="4 6">
    <name type="scientific">Paracoccus pantotrophus</name>
    <name type="common">Thiosphaera pantotropha</name>
    <dbReference type="NCBI Taxonomy" id="82367"/>
    <lineage>
        <taxon>Bacteria</taxon>
        <taxon>Pseudomonadati</taxon>
        <taxon>Pseudomonadota</taxon>
        <taxon>Alphaproteobacteria</taxon>
        <taxon>Rhodobacterales</taxon>
        <taxon>Paracoccaceae</taxon>
        <taxon>Paracoccus</taxon>
    </lineage>
</organism>
<reference evidence="4 6" key="2">
    <citation type="submission" date="2020-07" db="EMBL/GenBank/DDBJ databases">
        <title>The complete genome of Paracoccus pantotrophus ACCC 10489.</title>
        <authorList>
            <person name="Si Y."/>
        </authorList>
    </citation>
    <scope>NUCLEOTIDE SEQUENCE [LARGE SCALE GENOMIC DNA]</scope>
    <source>
        <strain evidence="4 6">ACCC10489</strain>
    </source>
</reference>
<dbReference type="InterPro" id="IPR050275">
    <property type="entry name" value="PGM_Phosphatase"/>
</dbReference>
<keyword evidence="2" id="KW-0413">Isomerase</keyword>
<evidence type="ECO:0000313" key="3">
    <source>
        <dbReference type="EMBL" id="QFG37404.1"/>
    </source>
</evidence>
<reference evidence="3 5" key="1">
    <citation type="submission" date="2019-01" db="EMBL/GenBank/DDBJ databases">
        <title>Complete Genome Sequence and Annotation of the Paracoccus pantotrophus type strain DSM 2944.</title>
        <authorList>
            <person name="Bockwoldt J.A."/>
            <person name="Zimmermann M."/>
            <person name="Tiso T."/>
            <person name="Blank L.M."/>
        </authorList>
    </citation>
    <scope>NUCLEOTIDE SEQUENCE [LARGE SCALE GENOMIC DNA]</scope>
    <source>
        <strain evidence="3 5">DSM 2944</strain>
    </source>
</reference>
<dbReference type="PIRSF" id="PIRSF000709">
    <property type="entry name" value="6PFK_2-Ptase"/>
    <property type="match status" value="1"/>
</dbReference>
<accession>A0A7H9BWD7</accession>
<dbReference type="PROSITE" id="PS00175">
    <property type="entry name" value="PG_MUTASE"/>
    <property type="match status" value="1"/>
</dbReference>
<evidence type="ECO:0000313" key="5">
    <source>
        <dbReference type="Proteomes" id="UP000326453"/>
    </source>
</evidence>
<dbReference type="PANTHER" id="PTHR48100">
    <property type="entry name" value="BROAD-SPECIFICITY PHOSPHATASE YOR283W-RELATED"/>
    <property type="match status" value="1"/>
</dbReference>
<gene>
    <name evidence="3" type="ORF">ESD82_14775</name>
    <name evidence="4" type="ORF">HYQ43_12865</name>
</gene>
<proteinExistence type="predicted"/>
<name>A0A7H9BWD7_PARPN</name>
<dbReference type="PANTHER" id="PTHR48100:SF1">
    <property type="entry name" value="HISTIDINE PHOSPHATASE FAMILY PROTEIN-RELATED"/>
    <property type="match status" value="1"/>
</dbReference>
<dbReference type="OrthoDB" id="9781415at2"/>
<evidence type="ECO:0000256" key="2">
    <source>
        <dbReference type="ARBA" id="ARBA00023235"/>
    </source>
</evidence>
<dbReference type="Gene3D" id="3.40.50.1240">
    <property type="entry name" value="Phosphoglycerate mutase-like"/>
    <property type="match status" value="1"/>
</dbReference>
<keyword evidence="1" id="KW-0324">Glycolysis</keyword>
<dbReference type="EMBL" id="CP058690">
    <property type="protein sequence ID" value="QLH15128.1"/>
    <property type="molecule type" value="Genomic_DNA"/>
</dbReference>
<protein>
    <submittedName>
        <fullName evidence="4">Histidine phosphatase family protein</fullName>
    </submittedName>
</protein>
<dbReference type="AlphaFoldDB" id="A0A7H9BWD7"/>
<evidence type="ECO:0000256" key="1">
    <source>
        <dbReference type="ARBA" id="ARBA00023152"/>
    </source>
</evidence>
<dbReference type="Proteomes" id="UP000326453">
    <property type="component" value="Chromosome 1"/>
</dbReference>
<dbReference type="KEGG" id="ppan:ESD82_14775"/>
<dbReference type="InterPro" id="IPR029033">
    <property type="entry name" value="His_PPase_superfam"/>
</dbReference>
<dbReference type="GO" id="GO:0005737">
    <property type="term" value="C:cytoplasm"/>
    <property type="evidence" value="ECO:0007669"/>
    <property type="project" value="TreeGrafter"/>
</dbReference>
<dbReference type="InterPro" id="IPR001345">
    <property type="entry name" value="PG/BPGM_mutase_AS"/>
</dbReference>
<dbReference type="SUPFAM" id="SSF53254">
    <property type="entry name" value="Phosphoglycerate mutase-like"/>
    <property type="match status" value="1"/>
</dbReference>
<sequence>MGLMPDWPDLYLMRHGQTVWNAEGRLQGRLDSPLTPLGEAQARRLAWLVRDLRGMARLVSTAGRAQQTARIAFGGQGFDLDERLHEIDIGDFSGRLASELQAAHPEAFARGPLDWYDLAPGGEHFAGLEARVRAFLDDLDGPALIVTHGITLRMLRLVAMDLPLERLAQMPVSQGGLHLVSRGRHRMFL</sequence>
<evidence type="ECO:0000313" key="4">
    <source>
        <dbReference type="EMBL" id="QLH15128.1"/>
    </source>
</evidence>
<dbReference type="InterPro" id="IPR013078">
    <property type="entry name" value="His_Pase_superF_clade-1"/>
</dbReference>
<dbReference type="CDD" id="cd07067">
    <property type="entry name" value="HP_PGM_like"/>
    <property type="match status" value="1"/>
</dbReference>
<dbReference type="Proteomes" id="UP000509322">
    <property type="component" value="Chromosome 2"/>
</dbReference>
<dbReference type="SMART" id="SM00855">
    <property type="entry name" value="PGAM"/>
    <property type="match status" value="1"/>
</dbReference>
<evidence type="ECO:0000313" key="6">
    <source>
        <dbReference type="Proteomes" id="UP000509322"/>
    </source>
</evidence>
<dbReference type="GO" id="GO:0016791">
    <property type="term" value="F:phosphatase activity"/>
    <property type="evidence" value="ECO:0007669"/>
    <property type="project" value="TreeGrafter"/>
</dbReference>
<dbReference type="Pfam" id="PF00300">
    <property type="entry name" value="His_Phos_1"/>
    <property type="match status" value="1"/>
</dbReference>
<dbReference type="EMBL" id="CP044426">
    <property type="protein sequence ID" value="QFG37404.1"/>
    <property type="molecule type" value="Genomic_DNA"/>
</dbReference>